<protein>
    <submittedName>
        <fullName evidence="1">Uncharacterized protein</fullName>
    </submittedName>
</protein>
<proteinExistence type="predicted"/>
<reference evidence="1" key="2">
    <citation type="submission" date="2020-06" db="EMBL/GenBank/DDBJ databases">
        <authorList>
            <person name="Sheffer M."/>
        </authorList>
    </citation>
    <scope>NUCLEOTIDE SEQUENCE</scope>
</reference>
<gene>
    <name evidence="1" type="ORF">HNY73_012852</name>
</gene>
<keyword evidence="2" id="KW-1185">Reference proteome</keyword>
<dbReference type="Proteomes" id="UP000807504">
    <property type="component" value="Unassembled WGS sequence"/>
</dbReference>
<comment type="caution">
    <text evidence="1">The sequence shown here is derived from an EMBL/GenBank/DDBJ whole genome shotgun (WGS) entry which is preliminary data.</text>
</comment>
<organism evidence="1 2">
    <name type="scientific">Argiope bruennichi</name>
    <name type="common">Wasp spider</name>
    <name type="synonym">Aranea bruennichi</name>
    <dbReference type="NCBI Taxonomy" id="94029"/>
    <lineage>
        <taxon>Eukaryota</taxon>
        <taxon>Metazoa</taxon>
        <taxon>Ecdysozoa</taxon>
        <taxon>Arthropoda</taxon>
        <taxon>Chelicerata</taxon>
        <taxon>Arachnida</taxon>
        <taxon>Araneae</taxon>
        <taxon>Araneomorphae</taxon>
        <taxon>Entelegynae</taxon>
        <taxon>Araneoidea</taxon>
        <taxon>Araneidae</taxon>
        <taxon>Argiope</taxon>
    </lineage>
</organism>
<dbReference type="EMBL" id="JABXBU010001863">
    <property type="protein sequence ID" value="KAF8782586.1"/>
    <property type="molecule type" value="Genomic_DNA"/>
</dbReference>
<accession>A0A8T0EW77</accession>
<dbReference type="AlphaFoldDB" id="A0A8T0EW77"/>
<evidence type="ECO:0000313" key="1">
    <source>
        <dbReference type="EMBL" id="KAF8782586.1"/>
    </source>
</evidence>
<sequence length="181" mass="19997">MRCERGPILLTRVTDFGPTTTDGPFCPSPSPGVRGKLVSEGPRALSEFNSVPLTEYRIGLTCMLNRRGRGGGNGLKNMNKEQKQCGVFREHTNQLGALMFIKVTLDASTMCNSSLKWVIIYDKCIHIKKRKISVSSEINSPDMPENVPENIEDASDIIDDADHVRTASNEQTCQSEALPKK</sequence>
<name>A0A8T0EW77_ARGBR</name>
<reference evidence="1" key="1">
    <citation type="journal article" date="2020" name="bioRxiv">
        <title>Chromosome-level reference genome of the European wasp spider Argiope bruennichi: a resource for studies on range expansion and evolutionary adaptation.</title>
        <authorList>
            <person name="Sheffer M.M."/>
            <person name="Hoppe A."/>
            <person name="Krehenwinkel H."/>
            <person name="Uhl G."/>
            <person name="Kuss A.W."/>
            <person name="Jensen L."/>
            <person name="Jensen C."/>
            <person name="Gillespie R.G."/>
            <person name="Hoff K.J."/>
            <person name="Prost S."/>
        </authorList>
    </citation>
    <scope>NUCLEOTIDE SEQUENCE</scope>
</reference>
<evidence type="ECO:0000313" key="2">
    <source>
        <dbReference type="Proteomes" id="UP000807504"/>
    </source>
</evidence>